<reference evidence="17 18" key="1">
    <citation type="submission" date="2021-10" db="EMBL/GenBank/DDBJ databases">
        <title>Lutispora strain m25 sp. nov., a thermophilic, non-spore-forming bacterium isolated from a lab-scale methanogenic bioreactor digesting anaerobic sludge.</title>
        <authorList>
            <person name="El Houari A."/>
            <person name="Mcdonald J."/>
        </authorList>
    </citation>
    <scope>NUCLEOTIDE SEQUENCE [LARGE SCALE GENOMIC DNA]</scope>
    <source>
        <strain evidence="18">m25</strain>
    </source>
</reference>
<dbReference type="Proteomes" id="UP001651880">
    <property type="component" value="Unassembled WGS sequence"/>
</dbReference>
<dbReference type="RefSeq" id="WP_255225497.1">
    <property type="nucleotide sequence ID" value="NZ_JAJEKE010000001.1"/>
</dbReference>
<evidence type="ECO:0000256" key="9">
    <source>
        <dbReference type="ARBA" id="ARBA00023134"/>
    </source>
</evidence>
<feature type="domain" description="AAA+ ATPase" evidence="15">
    <location>
        <begin position="198"/>
        <end position="389"/>
    </location>
</feature>
<dbReference type="SMART" id="SM00962">
    <property type="entry name" value="SRP54"/>
    <property type="match status" value="1"/>
</dbReference>
<dbReference type="InterPro" id="IPR000897">
    <property type="entry name" value="SRP54_GTPase_dom"/>
</dbReference>
<feature type="domain" description="SRP54-type proteins GTP-binding" evidence="16">
    <location>
        <begin position="199"/>
        <end position="390"/>
    </location>
</feature>
<evidence type="ECO:0000256" key="7">
    <source>
        <dbReference type="ARBA" id="ARBA00022795"/>
    </source>
</evidence>
<evidence type="ECO:0000256" key="1">
    <source>
        <dbReference type="ARBA" id="ARBA00004413"/>
    </source>
</evidence>
<keyword evidence="18" id="KW-1185">Reference proteome</keyword>
<accession>A0ABT1NA57</accession>
<comment type="function">
    <text evidence="12">Necessary for flagellar biosynthesis. May be involved in translocation of the flagellum.</text>
</comment>
<keyword evidence="8" id="KW-0653">Protein transport</keyword>
<keyword evidence="17" id="KW-0969">Cilium</keyword>
<evidence type="ECO:0000256" key="14">
    <source>
        <dbReference type="SAM" id="Coils"/>
    </source>
</evidence>
<dbReference type="InterPro" id="IPR047040">
    <property type="entry name" value="FlhF__GTPase_dom"/>
</dbReference>
<comment type="caution">
    <text evidence="17">The sequence shown here is derived from an EMBL/GenBank/DDBJ whole genome shotgun (WGS) entry which is preliminary data.</text>
</comment>
<proteinExistence type="inferred from homology"/>
<evidence type="ECO:0000259" key="16">
    <source>
        <dbReference type="SMART" id="SM00962"/>
    </source>
</evidence>
<evidence type="ECO:0000256" key="4">
    <source>
        <dbReference type="ARBA" id="ARBA00022448"/>
    </source>
</evidence>
<keyword evidence="11" id="KW-1006">Bacterial flagellum protein export</keyword>
<keyword evidence="5" id="KW-1003">Cell membrane</keyword>
<evidence type="ECO:0000256" key="13">
    <source>
        <dbReference type="NCBIfam" id="TIGR03499"/>
    </source>
</evidence>
<protein>
    <recommendedName>
        <fullName evidence="3 13">Flagellar biosynthesis protein FlhF</fullName>
    </recommendedName>
</protein>
<sequence>MKVKRYIGDTVQEALQKVRTELGKDAVIINTRKIKKRGLKGLFSKPIIEVVAAVDDYERSSPNERKDIKEYSSGIRSESLVNKPESFKESMNSIKNSYLNNSNETKSMEQEFNEIKSMLNKVYKVIKLDEDSISDIAKQYILRLRNAEVDEEIIEKLKDKIEKLTMDLQSSEDFIRNFIHNTLLDLITLENENVDTEPKKVAVFIGPTGVGKTTTMAKLAALYTLTKKKKVGFITSDTYRIAAVEQLRTYSDIIGIPLTVVYSPQEFASAVENYKEEDIIMVDTAGRSHKDKYQLMELKHLLDSDIESQVYLVISAGTKMSDCRDILNSYSFLEDYKLLFTKLDETSSYGAIVNLSYMTKKPLSYLTYGQSVPDDIEVADKSKIINSLLGDKLYEGSSR</sequence>
<dbReference type="CDD" id="cd17873">
    <property type="entry name" value="FlhF"/>
    <property type="match status" value="1"/>
</dbReference>
<keyword evidence="10" id="KW-0472">Membrane</keyword>
<dbReference type="NCBIfam" id="TIGR03499">
    <property type="entry name" value="FlhF"/>
    <property type="match status" value="1"/>
</dbReference>
<evidence type="ECO:0000313" key="18">
    <source>
        <dbReference type="Proteomes" id="UP001651880"/>
    </source>
</evidence>
<dbReference type="Gene3D" id="3.40.50.300">
    <property type="entry name" value="P-loop containing nucleotide triphosphate hydrolases"/>
    <property type="match status" value="1"/>
</dbReference>
<feature type="coiled-coil region" evidence="14">
    <location>
        <begin position="147"/>
        <end position="174"/>
    </location>
</feature>
<dbReference type="PANTHER" id="PTHR43134">
    <property type="entry name" value="SIGNAL RECOGNITION PARTICLE RECEPTOR SUBUNIT ALPHA"/>
    <property type="match status" value="1"/>
</dbReference>
<keyword evidence="9" id="KW-0342">GTP-binding</keyword>
<dbReference type="Pfam" id="PF00448">
    <property type="entry name" value="SRP54"/>
    <property type="match status" value="1"/>
</dbReference>
<keyword evidence="4" id="KW-0813">Transport</keyword>
<dbReference type="InterPro" id="IPR003593">
    <property type="entry name" value="AAA+_ATPase"/>
</dbReference>
<keyword evidence="17" id="KW-0966">Cell projection</keyword>
<evidence type="ECO:0000256" key="11">
    <source>
        <dbReference type="ARBA" id="ARBA00023225"/>
    </source>
</evidence>
<dbReference type="Gene3D" id="1.20.120.1380">
    <property type="entry name" value="Flagellar FlhF biosynthesis protein, N domain"/>
    <property type="match status" value="1"/>
</dbReference>
<evidence type="ECO:0000313" key="17">
    <source>
        <dbReference type="EMBL" id="MCQ1527981.1"/>
    </source>
</evidence>
<dbReference type="SMART" id="SM00382">
    <property type="entry name" value="AAA"/>
    <property type="match status" value="1"/>
</dbReference>
<dbReference type="EMBL" id="JAJEKE010000001">
    <property type="protein sequence ID" value="MCQ1527981.1"/>
    <property type="molecule type" value="Genomic_DNA"/>
</dbReference>
<dbReference type="InterPro" id="IPR027417">
    <property type="entry name" value="P-loop_NTPase"/>
</dbReference>
<keyword evidence="17" id="KW-0282">Flagellum</keyword>
<dbReference type="InterPro" id="IPR020006">
    <property type="entry name" value="FlhF"/>
</dbReference>
<keyword evidence="6" id="KW-0547">Nucleotide-binding</keyword>
<keyword evidence="7" id="KW-1005">Bacterial flagellum biogenesis</keyword>
<evidence type="ECO:0000256" key="8">
    <source>
        <dbReference type="ARBA" id="ARBA00022927"/>
    </source>
</evidence>
<comment type="subcellular location">
    <subcellularLocation>
        <location evidence="1">Cell membrane</location>
        <topology evidence="1">Peripheral membrane protein</topology>
        <orientation evidence="1">Cytoplasmic side</orientation>
    </subcellularLocation>
</comment>
<gene>
    <name evidence="17" type="primary">flhF</name>
    <name evidence="17" type="ORF">LJD61_00250</name>
</gene>
<evidence type="ECO:0000259" key="15">
    <source>
        <dbReference type="SMART" id="SM00382"/>
    </source>
</evidence>
<organism evidence="17 18">
    <name type="scientific">Lutispora saccharofermentans</name>
    <dbReference type="NCBI Taxonomy" id="3024236"/>
    <lineage>
        <taxon>Bacteria</taxon>
        <taxon>Bacillati</taxon>
        <taxon>Bacillota</taxon>
        <taxon>Clostridia</taxon>
        <taxon>Lutisporales</taxon>
        <taxon>Lutisporaceae</taxon>
        <taxon>Lutispora</taxon>
    </lineage>
</organism>
<evidence type="ECO:0000256" key="2">
    <source>
        <dbReference type="ARBA" id="ARBA00008531"/>
    </source>
</evidence>
<evidence type="ECO:0000256" key="10">
    <source>
        <dbReference type="ARBA" id="ARBA00023136"/>
    </source>
</evidence>
<evidence type="ECO:0000256" key="12">
    <source>
        <dbReference type="ARBA" id="ARBA00025337"/>
    </source>
</evidence>
<keyword evidence="14" id="KW-0175">Coiled coil</keyword>
<dbReference type="PANTHER" id="PTHR43134:SF3">
    <property type="entry name" value="FLAGELLAR BIOSYNTHESIS PROTEIN FLHF"/>
    <property type="match status" value="1"/>
</dbReference>
<evidence type="ECO:0000256" key="3">
    <source>
        <dbReference type="ARBA" id="ARBA00014919"/>
    </source>
</evidence>
<comment type="similarity">
    <text evidence="2">Belongs to the GTP-binding SRP family.</text>
</comment>
<evidence type="ECO:0000256" key="5">
    <source>
        <dbReference type="ARBA" id="ARBA00022475"/>
    </source>
</evidence>
<name>A0ABT1NA57_9FIRM</name>
<evidence type="ECO:0000256" key="6">
    <source>
        <dbReference type="ARBA" id="ARBA00022741"/>
    </source>
</evidence>
<dbReference type="SUPFAM" id="SSF52540">
    <property type="entry name" value="P-loop containing nucleoside triphosphate hydrolases"/>
    <property type="match status" value="1"/>
</dbReference>